<evidence type="ECO:0000313" key="2">
    <source>
        <dbReference type="Proteomes" id="UP000279457"/>
    </source>
</evidence>
<reference evidence="1 2" key="1">
    <citation type="submission" date="2018-10" db="EMBL/GenBank/DDBJ databases">
        <title>Draft genome sequence for the type isolate of Erwinia psidii, agent causal of bacterial blight in guava (Psidium guajava) and wilt and die-back of Eucalyptus spp.</title>
        <authorList>
            <person name="Hermenegildo P.S."/>
            <person name="Santos S.A."/>
            <person name="Guimaraes L.M.S."/>
            <person name="Vidigal P.M.P."/>
            <person name="Pereira I.C."/>
            <person name="Badel J.L."/>
            <person name="Alfenas-Zerbini P."/>
            <person name="Ferreira M.A.S.V."/>
            <person name="Alfenas A.C."/>
        </authorList>
    </citation>
    <scope>NUCLEOTIDE SEQUENCE [LARGE SCALE GENOMIC DNA]</scope>
    <source>
        <strain evidence="1 2">IBSBF 435</strain>
    </source>
</reference>
<dbReference type="Proteomes" id="UP000279457">
    <property type="component" value="Unassembled WGS sequence"/>
</dbReference>
<evidence type="ECO:0000313" key="1">
    <source>
        <dbReference type="EMBL" id="RQM38647.1"/>
    </source>
</evidence>
<organism evidence="1 2">
    <name type="scientific">Erwinia psidii</name>
    <dbReference type="NCBI Taxonomy" id="69224"/>
    <lineage>
        <taxon>Bacteria</taxon>
        <taxon>Pseudomonadati</taxon>
        <taxon>Pseudomonadota</taxon>
        <taxon>Gammaproteobacteria</taxon>
        <taxon>Enterobacterales</taxon>
        <taxon>Erwiniaceae</taxon>
        <taxon>Erwinia</taxon>
    </lineage>
</organism>
<name>A0A3N6S1E8_9GAMM</name>
<dbReference type="AlphaFoldDB" id="A0A3N6S1E8"/>
<gene>
    <name evidence="1" type="ORF">EB241_08075</name>
</gene>
<proteinExistence type="predicted"/>
<accession>A0A3N6S1E8</accession>
<comment type="caution">
    <text evidence="1">The sequence shown here is derived from an EMBL/GenBank/DDBJ whole genome shotgun (WGS) entry which is preliminary data.</text>
</comment>
<dbReference type="EMBL" id="RHHM01000005">
    <property type="protein sequence ID" value="RQM38647.1"/>
    <property type="molecule type" value="Genomic_DNA"/>
</dbReference>
<keyword evidence="2" id="KW-1185">Reference proteome</keyword>
<sequence>MVTGQYFKGFCGAYGTANSPRGKRKTASSHLLHATEVAPGQQQKRRKNAPFIVYHNLLNLHFVGH</sequence>
<protein>
    <submittedName>
        <fullName evidence="1">Uncharacterized protein</fullName>
    </submittedName>
</protein>